<dbReference type="OrthoDB" id="111931at2759"/>
<protein>
    <recommendedName>
        <fullName evidence="1">Reverse transcriptase/retrotransposon-derived protein RNase H-like domain-containing protein</fullName>
    </recommendedName>
</protein>
<gene>
    <name evidence="2" type="ORF">E3N88_07190</name>
</gene>
<dbReference type="AlphaFoldDB" id="A0A5N6PQU7"/>
<dbReference type="SUPFAM" id="SSF56672">
    <property type="entry name" value="DNA/RNA polymerases"/>
    <property type="match status" value="1"/>
</dbReference>
<dbReference type="Proteomes" id="UP000326396">
    <property type="component" value="Linkage Group LG11"/>
</dbReference>
<name>A0A5N6PQU7_9ASTR</name>
<dbReference type="InterPro" id="IPR043502">
    <property type="entry name" value="DNA/RNA_pol_sf"/>
</dbReference>
<reference evidence="2 3" key="1">
    <citation type="submission" date="2019-05" db="EMBL/GenBank/DDBJ databases">
        <title>Mikania micrantha, genome provides insights into the molecular mechanism of rapid growth.</title>
        <authorList>
            <person name="Liu B."/>
        </authorList>
    </citation>
    <scope>NUCLEOTIDE SEQUENCE [LARGE SCALE GENOMIC DNA]</scope>
    <source>
        <strain evidence="2">NLD-2019</strain>
        <tissue evidence="2">Leaf</tissue>
    </source>
</reference>
<evidence type="ECO:0000313" key="3">
    <source>
        <dbReference type="Proteomes" id="UP000326396"/>
    </source>
</evidence>
<dbReference type="Pfam" id="PF17919">
    <property type="entry name" value="RT_RNaseH_2"/>
    <property type="match status" value="1"/>
</dbReference>
<dbReference type="PANTHER" id="PTHR34072:SF52">
    <property type="entry name" value="RIBONUCLEASE H"/>
    <property type="match status" value="1"/>
</dbReference>
<dbReference type="InterPro" id="IPR041577">
    <property type="entry name" value="RT_RNaseH_2"/>
</dbReference>
<comment type="caution">
    <text evidence="2">The sequence shown here is derived from an EMBL/GenBank/DDBJ whole genome shotgun (WGS) entry which is preliminary data.</text>
</comment>
<proteinExistence type="predicted"/>
<sequence>MFRLWGDKQEVAFQLLKQKLCSAPILSLPKGTDDFVIYYDASIQGLGCVLIQGEKVVAYACQQLKVHEKSYTTHELELGAMVFALKIWRHYLYGKANIVVDALSRKNTSKPKGVRALQLTIHPNLPKQKRNAQIEALNEENLMLLVATVAVEV</sequence>
<feature type="domain" description="Reverse transcriptase/retrotransposon-derived protein RNase H-like" evidence="1">
    <location>
        <begin position="5"/>
        <end position="96"/>
    </location>
</feature>
<evidence type="ECO:0000313" key="2">
    <source>
        <dbReference type="EMBL" id="KAD6796294.1"/>
    </source>
</evidence>
<dbReference type="EMBL" id="SZYD01000003">
    <property type="protein sequence ID" value="KAD6796294.1"/>
    <property type="molecule type" value="Genomic_DNA"/>
</dbReference>
<evidence type="ECO:0000259" key="1">
    <source>
        <dbReference type="Pfam" id="PF17919"/>
    </source>
</evidence>
<organism evidence="2 3">
    <name type="scientific">Mikania micrantha</name>
    <name type="common">bitter vine</name>
    <dbReference type="NCBI Taxonomy" id="192012"/>
    <lineage>
        <taxon>Eukaryota</taxon>
        <taxon>Viridiplantae</taxon>
        <taxon>Streptophyta</taxon>
        <taxon>Embryophyta</taxon>
        <taxon>Tracheophyta</taxon>
        <taxon>Spermatophyta</taxon>
        <taxon>Magnoliopsida</taxon>
        <taxon>eudicotyledons</taxon>
        <taxon>Gunneridae</taxon>
        <taxon>Pentapetalae</taxon>
        <taxon>asterids</taxon>
        <taxon>campanulids</taxon>
        <taxon>Asterales</taxon>
        <taxon>Asteraceae</taxon>
        <taxon>Asteroideae</taxon>
        <taxon>Heliantheae alliance</taxon>
        <taxon>Eupatorieae</taxon>
        <taxon>Mikania</taxon>
    </lineage>
</organism>
<dbReference type="PANTHER" id="PTHR34072">
    <property type="entry name" value="ENZYMATIC POLYPROTEIN-RELATED"/>
    <property type="match status" value="1"/>
</dbReference>
<accession>A0A5N6PQU7</accession>
<keyword evidence="3" id="KW-1185">Reference proteome</keyword>